<name>M0P423_9EURY</name>
<proteinExistence type="predicted"/>
<evidence type="ECO:0000256" key="1">
    <source>
        <dbReference type="SAM" id="MobiDB-lite"/>
    </source>
</evidence>
<accession>M0P423</accession>
<reference evidence="2 3" key="1">
    <citation type="journal article" date="2014" name="PLoS Genet.">
        <title>Phylogenetically driven sequencing of extremely halophilic archaea reveals strategies for static and dynamic osmo-response.</title>
        <authorList>
            <person name="Becker E.A."/>
            <person name="Seitzer P.M."/>
            <person name="Tritt A."/>
            <person name="Larsen D."/>
            <person name="Krusor M."/>
            <person name="Yao A.I."/>
            <person name="Wu D."/>
            <person name="Madern D."/>
            <person name="Eisen J.A."/>
            <person name="Darling A.E."/>
            <person name="Facciotti M.T."/>
        </authorList>
    </citation>
    <scope>NUCLEOTIDE SEQUENCE [LARGE SCALE GENOMIC DNA]</scope>
    <source>
        <strain evidence="2 3">JCM 14978</strain>
    </source>
</reference>
<evidence type="ECO:0000313" key="3">
    <source>
        <dbReference type="Proteomes" id="UP000011546"/>
    </source>
</evidence>
<gene>
    <name evidence="2" type="ORF">C468_09775</name>
</gene>
<dbReference type="STRING" id="1230456.C468_09775"/>
<feature type="region of interest" description="Disordered" evidence="1">
    <location>
        <begin position="61"/>
        <end position="86"/>
    </location>
</feature>
<evidence type="ECO:0000313" key="2">
    <source>
        <dbReference type="EMBL" id="EMA63565.1"/>
    </source>
</evidence>
<feature type="compositionally biased region" description="Low complexity" evidence="1">
    <location>
        <begin position="61"/>
        <end position="77"/>
    </location>
</feature>
<keyword evidence="3" id="KW-1185">Reference proteome</keyword>
<dbReference type="PATRIC" id="fig|1230456.3.peg.1931"/>
<dbReference type="AlphaFoldDB" id="M0P423"/>
<sequence>MSAAPSATVHDSIAALIGREGWRAEGDAARVHYDGGGARFAVEFYADAERVLYWTVPAAESDAAAEPDASAATAAPVPRERIPDPLRRRIREDLAAAGVDPDVERREV</sequence>
<protein>
    <recommendedName>
        <fullName evidence="4">Dehydrogenase</fullName>
    </recommendedName>
</protein>
<evidence type="ECO:0008006" key="4">
    <source>
        <dbReference type="Google" id="ProtNLM"/>
    </source>
</evidence>
<dbReference type="Pfam" id="PF24382">
    <property type="entry name" value="DUF7538"/>
    <property type="match status" value="1"/>
</dbReference>
<organism evidence="2 3">
    <name type="scientific">Halorubrum kocurii JCM 14978</name>
    <dbReference type="NCBI Taxonomy" id="1230456"/>
    <lineage>
        <taxon>Archaea</taxon>
        <taxon>Methanobacteriati</taxon>
        <taxon>Methanobacteriota</taxon>
        <taxon>Stenosarchaea group</taxon>
        <taxon>Halobacteria</taxon>
        <taxon>Halobacteriales</taxon>
        <taxon>Haloferacaceae</taxon>
        <taxon>Halorubrum</taxon>
    </lineage>
</organism>
<dbReference type="InterPro" id="IPR055960">
    <property type="entry name" value="DUF7538"/>
</dbReference>
<dbReference type="Proteomes" id="UP000011546">
    <property type="component" value="Unassembled WGS sequence"/>
</dbReference>
<comment type="caution">
    <text evidence="2">The sequence shown here is derived from an EMBL/GenBank/DDBJ whole genome shotgun (WGS) entry which is preliminary data.</text>
</comment>
<dbReference type="EMBL" id="AOJH01000061">
    <property type="protein sequence ID" value="EMA63565.1"/>
    <property type="molecule type" value="Genomic_DNA"/>
</dbReference>